<dbReference type="Proteomes" id="UP001317532">
    <property type="component" value="Chromosome"/>
</dbReference>
<sequence length="75" mass="8846">MDELQRILDEDAARVARRVVKRHKFGRLSDRRIITLLRTAADPAIVRNVPDRQLLDLWFDAFARHVDELRRPQAS</sequence>
<reference evidence="1 2" key="1">
    <citation type="journal article" date="2022" name="ISME Commun">
        <title>Vulcanimicrobium alpinus gen. nov. sp. nov., the first cultivated representative of the candidate phylum 'Eremiobacterota', is a metabolically versatile aerobic anoxygenic phototroph.</title>
        <authorList>
            <person name="Yabe S."/>
            <person name="Muto K."/>
            <person name="Abe K."/>
            <person name="Yokota A."/>
            <person name="Staudigel H."/>
            <person name="Tebo B.M."/>
        </authorList>
    </citation>
    <scope>NUCLEOTIDE SEQUENCE [LARGE SCALE GENOMIC DNA]</scope>
    <source>
        <strain evidence="1 2">WC8-2</strain>
    </source>
</reference>
<name>A0AAN1XVG1_UNVUL</name>
<dbReference type="KEGG" id="vab:WPS_14000"/>
<organism evidence="1 2">
    <name type="scientific">Vulcanimicrobium alpinum</name>
    <dbReference type="NCBI Taxonomy" id="3016050"/>
    <lineage>
        <taxon>Bacteria</taxon>
        <taxon>Bacillati</taxon>
        <taxon>Vulcanimicrobiota</taxon>
        <taxon>Vulcanimicrobiia</taxon>
        <taxon>Vulcanimicrobiales</taxon>
        <taxon>Vulcanimicrobiaceae</taxon>
        <taxon>Vulcanimicrobium</taxon>
    </lineage>
</organism>
<evidence type="ECO:0000313" key="2">
    <source>
        <dbReference type="Proteomes" id="UP001317532"/>
    </source>
</evidence>
<dbReference type="EMBL" id="AP025523">
    <property type="protein sequence ID" value="BDE06124.1"/>
    <property type="molecule type" value="Genomic_DNA"/>
</dbReference>
<gene>
    <name evidence="1" type="ORF">WPS_14000</name>
</gene>
<keyword evidence="2" id="KW-1185">Reference proteome</keyword>
<protein>
    <submittedName>
        <fullName evidence="1">Uncharacterized protein</fullName>
    </submittedName>
</protein>
<accession>A0AAN1XVG1</accession>
<dbReference type="RefSeq" id="WP_317997111.1">
    <property type="nucleotide sequence ID" value="NZ_AP025523.1"/>
</dbReference>
<proteinExistence type="predicted"/>
<dbReference type="AlphaFoldDB" id="A0AAN1XVG1"/>
<evidence type="ECO:0000313" key="1">
    <source>
        <dbReference type="EMBL" id="BDE06124.1"/>
    </source>
</evidence>